<evidence type="ECO:0000313" key="2">
    <source>
        <dbReference type="Proteomes" id="UP000761534"/>
    </source>
</evidence>
<name>A0A642V728_9ASCO</name>
<dbReference type="InterPro" id="IPR016181">
    <property type="entry name" value="Acyl_CoA_acyltransferase"/>
</dbReference>
<comment type="caution">
    <text evidence="1">The sequence shown here is derived from an EMBL/GenBank/DDBJ whole genome shotgun (WGS) entry which is preliminary data.</text>
</comment>
<organism evidence="1 2">
    <name type="scientific">Trichomonascus ciferrii</name>
    <dbReference type="NCBI Taxonomy" id="44093"/>
    <lineage>
        <taxon>Eukaryota</taxon>
        <taxon>Fungi</taxon>
        <taxon>Dikarya</taxon>
        <taxon>Ascomycota</taxon>
        <taxon>Saccharomycotina</taxon>
        <taxon>Dipodascomycetes</taxon>
        <taxon>Dipodascales</taxon>
        <taxon>Trichomonascaceae</taxon>
        <taxon>Trichomonascus</taxon>
        <taxon>Trichomonascus ciferrii complex</taxon>
    </lineage>
</organism>
<reference evidence="1" key="1">
    <citation type="journal article" date="2019" name="G3 (Bethesda)">
        <title>Genome Assemblies of Two Rare Opportunistic Yeast Pathogens: Diutina rugosa (syn. Candida rugosa) and Trichomonascus ciferrii (syn. Candida ciferrii).</title>
        <authorList>
            <person name="Mixao V."/>
            <person name="Saus E."/>
            <person name="Hansen A.P."/>
            <person name="Lass-Florl C."/>
            <person name="Gabaldon T."/>
        </authorList>
    </citation>
    <scope>NUCLEOTIDE SEQUENCE</scope>
    <source>
        <strain evidence="1">CBS 4856</strain>
    </source>
</reference>
<dbReference type="SUPFAM" id="SSF55729">
    <property type="entry name" value="Acyl-CoA N-acyltransferases (Nat)"/>
    <property type="match status" value="1"/>
</dbReference>
<keyword evidence="2" id="KW-1185">Reference proteome</keyword>
<dbReference type="VEuPathDB" id="FungiDB:TRICI_004072"/>
<dbReference type="OrthoDB" id="3794209at2759"/>
<accession>A0A642V728</accession>
<dbReference type="Gene3D" id="3.40.630.30">
    <property type="match status" value="1"/>
</dbReference>
<evidence type="ECO:0000313" key="1">
    <source>
        <dbReference type="EMBL" id="KAA8910725.1"/>
    </source>
</evidence>
<proteinExistence type="predicted"/>
<gene>
    <name evidence="1" type="ORF">TRICI_004072</name>
</gene>
<evidence type="ECO:0008006" key="3">
    <source>
        <dbReference type="Google" id="ProtNLM"/>
    </source>
</evidence>
<sequence>MVLQTVYDEADGVTIVVFRSSELKEVGWLGPLYDMINNAFATGQKELNPGNTRFKAPSEIPEALGEAGICAVAFKDGYKDIPVATAAMKPWKGVHVGFEDSVIVELNESLQKSGAFAVDWELSSVAVSSQFPKRGLASRCITVLEQQLRQTVQNNSTQLWVIATYLVENYWKNHGYREVASTVAPKGTWCAVKPFRLVVMKGPLRQ</sequence>
<dbReference type="Proteomes" id="UP000761534">
    <property type="component" value="Unassembled WGS sequence"/>
</dbReference>
<dbReference type="AlphaFoldDB" id="A0A642V728"/>
<dbReference type="EMBL" id="SWFS01000304">
    <property type="protein sequence ID" value="KAA8910725.1"/>
    <property type="molecule type" value="Genomic_DNA"/>
</dbReference>
<protein>
    <recommendedName>
        <fullName evidence="3">N-acetyltransferase domain-containing protein</fullName>
    </recommendedName>
</protein>